<dbReference type="SUPFAM" id="SSF56112">
    <property type="entry name" value="Protein kinase-like (PK-like)"/>
    <property type="match status" value="1"/>
</dbReference>
<dbReference type="OrthoDB" id="1668230at2759"/>
<keyword evidence="5" id="KW-1185">Reference proteome</keyword>
<dbReference type="GeneID" id="25560805"/>
<dbReference type="PROSITE" id="PS50011">
    <property type="entry name" value="PROTEIN_KINASE_DOM"/>
    <property type="match status" value="1"/>
</dbReference>
<reference evidence="4 5" key="1">
    <citation type="submission" date="2010-05" db="EMBL/GenBank/DDBJ databases">
        <title>The Genome Sequence of Thecamonas trahens ATCC 50062.</title>
        <authorList>
            <consortium name="The Broad Institute Genome Sequencing Platform"/>
            <person name="Russ C."/>
            <person name="Cuomo C."/>
            <person name="Shea T."/>
            <person name="Young S.K."/>
            <person name="Zeng Q."/>
            <person name="Koehrsen M."/>
            <person name="Haas B."/>
            <person name="Borodovsky M."/>
            <person name="Guigo R."/>
            <person name="Alvarado L."/>
            <person name="Berlin A."/>
            <person name="Bochicchio J."/>
            <person name="Borenstein D."/>
            <person name="Chapman S."/>
            <person name="Chen Z."/>
            <person name="Freedman E."/>
            <person name="Gellesch M."/>
            <person name="Goldberg J."/>
            <person name="Griggs A."/>
            <person name="Gujja S."/>
            <person name="Heilman E."/>
            <person name="Heiman D."/>
            <person name="Hepburn T."/>
            <person name="Howarth C."/>
            <person name="Jen D."/>
            <person name="Larson L."/>
            <person name="Mehta T."/>
            <person name="Park D."/>
            <person name="Pearson M."/>
            <person name="Roberts A."/>
            <person name="Saif S."/>
            <person name="Shenoy N."/>
            <person name="Sisk P."/>
            <person name="Stolte C."/>
            <person name="Sykes S."/>
            <person name="Thomson T."/>
            <person name="Walk T."/>
            <person name="White J."/>
            <person name="Yandava C."/>
            <person name="Burger G."/>
            <person name="Gray M.W."/>
            <person name="Holland P.W.H."/>
            <person name="King N."/>
            <person name="Lang F.B.F."/>
            <person name="Roger A.J."/>
            <person name="Ruiz-Trillo I."/>
            <person name="Lander E."/>
            <person name="Nusbaum C."/>
        </authorList>
    </citation>
    <scope>NUCLEOTIDE SEQUENCE [LARGE SCALE GENOMIC DNA]</scope>
    <source>
        <strain evidence="4 5">ATCC 50062</strain>
    </source>
</reference>
<keyword evidence="4" id="KW-0808">Transferase</keyword>
<feature type="domain" description="Protein kinase" evidence="3">
    <location>
        <begin position="305"/>
        <end position="562"/>
    </location>
</feature>
<dbReference type="Pfam" id="PF00069">
    <property type="entry name" value="Pkinase"/>
    <property type="match status" value="1"/>
</dbReference>
<feature type="region of interest" description="Disordered" evidence="2">
    <location>
        <begin position="127"/>
        <end position="146"/>
    </location>
</feature>
<protein>
    <submittedName>
        <fullName evidence="4">CAMK protein kinase</fullName>
    </submittedName>
</protein>
<evidence type="ECO:0000256" key="1">
    <source>
        <dbReference type="SAM" id="Coils"/>
    </source>
</evidence>
<sequence length="604" mass="66170">MAASLLVHGMESDELSASSFAFSSSDGDLPPAGDGVVVVPHEDGASKEGAGTSQSEISSDALLERLRKAEAALASRDALILSLEDDIDALIESHRRNQEEKYDALAEADEHIKALQGQIALLSDELTRSGAPQRRRRRKRMSRSADVSLETADADLARLQADKDALVADRTALQERLAIMTDKHAALQAYVDSRRSRRRRRRHRSKTEVADAHAAAASAPAPTAAASAVAPAVKVQGESDSDSDSDSGSSSSSLSSSSSDSSSDSSAADSSPGSDKILPSMPALKRMPGFTTQQEDNMLSLADRYIFRKRLFTGNDTVVFRASPMSDPDAHVVVKIFNDNRYSASTPPKVVHLLSSLPEPRSPYIIPMLAWHPLRETGTFAVVYPYIEDASAKALYNFLGRLSLKALASFAYDILLALQYFHKLGFMYRDIKPDNILFDAVSNRAILIDFDTVIRYDPIAPPKTFTGSQGYMAPEVADEWARCSRGYTPQVDVYSLGVLMFELVFNVPLDHRGRMKRKYLVAKMSHVKPSKRKEIHDLLDRMLTEDPNVRITVDEALQHPFFAKTRASRRSQGELGPVAPHRELIESNEALLADDGAAGPCKVQ</sequence>
<keyword evidence="4" id="KW-0418">Kinase</keyword>
<dbReference type="EMBL" id="GL349436">
    <property type="protein sequence ID" value="KNC52205.1"/>
    <property type="molecule type" value="Genomic_DNA"/>
</dbReference>
<dbReference type="CDD" id="cd00180">
    <property type="entry name" value="PKc"/>
    <property type="match status" value="1"/>
</dbReference>
<evidence type="ECO:0000313" key="5">
    <source>
        <dbReference type="Proteomes" id="UP000054408"/>
    </source>
</evidence>
<dbReference type="GO" id="GO:0005524">
    <property type="term" value="F:ATP binding"/>
    <property type="evidence" value="ECO:0007669"/>
    <property type="project" value="InterPro"/>
</dbReference>
<keyword evidence="1" id="KW-0175">Coiled coil</keyword>
<gene>
    <name evidence="4" type="ORF">AMSG_01032</name>
</gene>
<dbReference type="InterPro" id="IPR011009">
    <property type="entry name" value="Kinase-like_dom_sf"/>
</dbReference>
<evidence type="ECO:0000256" key="2">
    <source>
        <dbReference type="SAM" id="MobiDB-lite"/>
    </source>
</evidence>
<dbReference type="AlphaFoldDB" id="A0A0L0DJ33"/>
<proteinExistence type="predicted"/>
<dbReference type="GO" id="GO:0005634">
    <property type="term" value="C:nucleus"/>
    <property type="evidence" value="ECO:0007669"/>
    <property type="project" value="TreeGrafter"/>
</dbReference>
<dbReference type="RefSeq" id="XP_013762208.1">
    <property type="nucleotide sequence ID" value="XM_013906754.1"/>
</dbReference>
<dbReference type="eggNOG" id="KOG0032">
    <property type="taxonomic scope" value="Eukaryota"/>
</dbReference>
<organism evidence="4 5">
    <name type="scientific">Thecamonas trahens ATCC 50062</name>
    <dbReference type="NCBI Taxonomy" id="461836"/>
    <lineage>
        <taxon>Eukaryota</taxon>
        <taxon>Apusozoa</taxon>
        <taxon>Apusomonadida</taxon>
        <taxon>Apusomonadidae</taxon>
        <taxon>Thecamonas</taxon>
    </lineage>
</organism>
<dbReference type="PANTHER" id="PTHR44167">
    <property type="entry name" value="OVARIAN-SPECIFIC SERINE/THREONINE-PROTEIN KINASE LOK-RELATED"/>
    <property type="match status" value="1"/>
</dbReference>
<accession>A0A0L0DJ33</accession>
<feature type="compositionally biased region" description="Low complexity" evidence="2">
    <location>
        <begin position="246"/>
        <end position="275"/>
    </location>
</feature>
<dbReference type="InterPro" id="IPR008271">
    <property type="entry name" value="Ser/Thr_kinase_AS"/>
</dbReference>
<dbReference type="Proteomes" id="UP000054408">
    <property type="component" value="Unassembled WGS sequence"/>
</dbReference>
<dbReference type="PROSITE" id="PS00108">
    <property type="entry name" value="PROTEIN_KINASE_ST"/>
    <property type="match status" value="1"/>
</dbReference>
<feature type="coiled-coil region" evidence="1">
    <location>
        <begin position="149"/>
        <end position="176"/>
    </location>
</feature>
<dbReference type="Gene3D" id="1.10.510.10">
    <property type="entry name" value="Transferase(Phosphotransferase) domain 1"/>
    <property type="match status" value="1"/>
</dbReference>
<dbReference type="STRING" id="461836.A0A0L0DJ33"/>
<dbReference type="SMART" id="SM00220">
    <property type="entry name" value="S_TKc"/>
    <property type="match status" value="1"/>
</dbReference>
<evidence type="ECO:0000313" key="4">
    <source>
        <dbReference type="EMBL" id="KNC52205.1"/>
    </source>
</evidence>
<name>A0A0L0DJ33_THETB</name>
<feature type="region of interest" description="Disordered" evidence="2">
    <location>
        <begin position="21"/>
        <end position="56"/>
    </location>
</feature>
<dbReference type="GO" id="GO:0004674">
    <property type="term" value="F:protein serine/threonine kinase activity"/>
    <property type="evidence" value="ECO:0007669"/>
    <property type="project" value="TreeGrafter"/>
</dbReference>
<evidence type="ECO:0000259" key="3">
    <source>
        <dbReference type="PROSITE" id="PS50011"/>
    </source>
</evidence>
<dbReference type="PANTHER" id="PTHR44167:SF30">
    <property type="entry name" value="PHOSPHORYLASE KINASE"/>
    <property type="match status" value="1"/>
</dbReference>
<dbReference type="InterPro" id="IPR000719">
    <property type="entry name" value="Prot_kinase_dom"/>
</dbReference>
<feature type="region of interest" description="Disordered" evidence="2">
    <location>
        <begin position="190"/>
        <end position="282"/>
    </location>
</feature>
<feature type="compositionally biased region" description="Basic residues" evidence="2">
    <location>
        <begin position="133"/>
        <end position="142"/>
    </location>
</feature>
<feature type="compositionally biased region" description="Basic residues" evidence="2">
    <location>
        <begin position="195"/>
        <end position="205"/>
    </location>
</feature>
<dbReference type="GO" id="GO:0044773">
    <property type="term" value="P:mitotic DNA damage checkpoint signaling"/>
    <property type="evidence" value="ECO:0007669"/>
    <property type="project" value="TreeGrafter"/>
</dbReference>
<feature type="compositionally biased region" description="Low complexity" evidence="2">
    <location>
        <begin position="212"/>
        <end position="233"/>
    </location>
</feature>